<comment type="similarity">
    <text evidence="2">Belongs to the flavoprotein pyridine nucleotide cytochrome reductase family.</text>
</comment>
<evidence type="ECO:0000256" key="6">
    <source>
        <dbReference type="PIRSR" id="PIRSR601834-1"/>
    </source>
</evidence>
<reference evidence="8" key="1">
    <citation type="submission" date="2021-06" db="EMBL/GenBank/DDBJ databases">
        <authorList>
            <person name="Kallberg Y."/>
            <person name="Tangrot J."/>
            <person name="Rosling A."/>
        </authorList>
    </citation>
    <scope>NUCLEOTIDE SEQUENCE</scope>
    <source>
        <strain evidence="8">IN212</strain>
    </source>
</reference>
<keyword evidence="3 6" id="KW-0285">Flavoprotein</keyword>
<dbReference type="Gene3D" id="2.40.30.10">
    <property type="entry name" value="Translation factors"/>
    <property type="match status" value="1"/>
</dbReference>
<keyword evidence="9" id="KW-1185">Reference proteome</keyword>
<comment type="caution">
    <text evidence="8">The sequence shown here is derived from an EMBL/GenBank/DDBJ whole genome shotgun (WGS) entry which is preliminary data.</text>
</comment>
<dbReference type="AlphaFoldDB" id="A0A9N9AWY1"/>
<dbReference type="GO" id="GO:0016491">
    <property type="term" value="F:oxidoreductase activity"/>
    <property type="evidence" value="ECO:0007669"/>
    <property type="project" value="UniProtKB-KW"/>
</dbReference>
<feature type="binding site" evidence="6">
    <location>
        <position position="197"/>
    </location>
    <ligand>
        <name>FAD</name>
        <dbReference type="ChEBI" id="CHEBI:57692"/>
    </ligand>
</feature>
<comment type="cofactor">
    <cofactor evidence="1 6">
        <name>FAD</name>
        <dbReference type="ChEBI" id="CHEBI:57692"/>
    </cofactor>
</comment>
<evidence type="ECO:0000256" key="2">
    <source>
        <dbReference type="ARBA" id="ARBA00006105"/>
    </source>
</evidence>
<evidence type="ECO:0000256" key="1">
    <source>
        <dbReference type="ARBA" id="ARBA00001974"/>
    </source>
</evidence>
<feature type="binding site" evidence="6">
    <location>
        <position position="215"/>
    </location>
    <ligand>
        <name>FAD</name>
        <dbReference type="ChEBI" id="CHEBI:57692"/>
    </ligand>
</feature>
<dbReference type="InterPro" id="IPR008333">
    <property type="entry name" value="Cbr1-like_FAD-bd_dom"/>
</dbReference>
<keyword evidence="5" id="KW-0560">Oxidoreductase</keyword>
<dbReference type="EMBL" id="CAJVPZ010004461">
    <property type="protein sequence ID" value="CAG8546468.1"/>
    <property type="molecule type" value="Genomic_DNA"/>
</dbReference>
<evidence type="ECO:0000259" key="7">
    <source>
        <dbReference type="Pfam" id="PF00970"/>
    </source>
</evidence>
<dbReference type="InterPro" id="IPR017938">
    <property type="entry name" value="Riboflavin_synthase-like_b-brl"/>
</dbReference>
<feature type="binding site" evidence="6">
    <location>
        <position position="199"/>
    </location>
    <ligand>
        <name>FAD</name>
        <dbReference type="ChEBI" id="CHEBI:57692"/>
    </ligand>
</feature>
<dbReference type="PANTHER" id="PTHR19370">
    <property type="entry name" value="NADH-CYTOCHROME B5 REDUCTASE"/>
    <property type="match status" value="1"/>
</dbReference>
<dbReference type="Proteomes" id="UP000789396">
    <property type="component" value="Unassembled WGS sequence"/>
</dbReference>
<dbReference type="OrthoDB" id="823504at2759"/>
<evidence type="ECO:0000256" key="4">
    <source>
        <dbReference type="ARBA" id="ARBA00022827"/>
    </source>
</evidence>
<evidence type="ECO:0000256" key="3">
    <source>
        <dbReference type="ARBA" id="ARBA00022630"/>
    </source>
</evidence>
<sequence>MHIFSYIDFYNKHQNISITEEFDAPGIPILSTEGFSRKNSMIHKYIHHLQGRYTIQEKGSFATKIDILNSNYYKKVPIAQHTHSKLAAQKMASMVIGKIEKVEKDNMSDKFSLITTSTGSQNSPIGYNNELLSSIENIKFNRYKLTSKATVSVNKKIPVMRFTFTKIYQHKNENTERFYPGNYVELFAKVKGQMVTRKYCPLEGTISKSFSIYVKIYKDGLLSRHLNKQLLGYEILVRGPFDIELSPYVGTLLFTPKGSLLNPNSIDGCWDELYMIAVQDIIDGILLEDLAVTSRGLFTVTYCLTNPPEEWKGLSGMIDSNIITEWLSKMGCKLYPFLSEQQSSLNAGNILFSHSIRDIVNHDSYIIKDDQKKSIQSFVSSLSQVNKEISDDFNNSKFSLQRKVSKQKSQSTSNLNTLTSALQTGDLQASSSRSSSIITTSEDETGSIIRPISRSRGISPMFDKNSGSITLHRKIIVCGPNEMIKVVENTLCNMGYDESDMILLYS</sequence>
<keyword evidence="4 6" id="KW-0274">FAD</keyword>
<evidence type="ECO:0000313" key="9">
    <source>
        <dbReference type="Proteomes" id="UP000789396"/>
    </source>
</evidence>
<name>A0A9N9AWY1_9GLOM</name>
<gene>
    <name evidence="8" type="ORF">RFULGI_LOCUS4455</name>
</gene>
<dbReference type="InterPro" id="IPR039261">
    <property type="entry name" value="FNR_nucleotide-bd"/>
</dbReference>
<organism evidence="8 9">
    <name type="scientific">Racocetra fulgida</name>
    <dbReference type="NCBI Taxonomy" id="60492"/>
    <lineage>
        <taxon>Eukaryota</taxon>
        <taxon>Fungi</taxon>
        <taxon>Fungi incertae sedis</taxon>
        <taxon>Mucoromycota</taxon>
        <taxon>Glomeromycotina</taxon>
        <taxon>Glomeromycetes</taxon>
        <taxon>Diversisporales</taxon>
        <taxon>Gigasporaceae</taxon>
        <taxon>Racocetra</taxon>
    </lineage>
</organism>
<feature type="binding site" evidence="6">
    <location>
        <position position="223"/>
    </location>
    <ligand>
        <name>FAD</name>
        <dbReference type="ChEBI" id="CHEBI:57692"/>
    </ligand>
</feature>
<evidence type="ECO:0000313" key="8">
    <source>
        <dbReference type="EMBL" id="CAG8546468.1"/>
    </source>
</evidence>
<dbReference type="Gene3D" id="3.40.50.80">
    <property type="entry name" value="Nucleotide-binding domain of ferredoxin-NADP reductase (FNR) module"/>
    <property type="match status" value="1"/>
</dbReference>
<accession>A0A9N9AWY1</accession>
<evidence type="ECO:0000256" key="5">
    <source>
        <dbReference type="ARBA" id="ARBA00023002"/>
    </source>
</evidence>
<dbReference type="Pfam" id="PF00970">
    <property type="entry name" value="FAD_binding_6"/>
    <property type="match status" value="1"/>
</dbReference>
<dbReference type="PANTHER" id="PTHR19370:SF184">
    <property type="entry name" value="NADH-CYTOCHROME B5 REDUCTASE-LIKE"/>
    <property type="match status" value="1"/>
</dbReference>
<dbReference type="InterPro" id="IPR001834">
    <property type="entry name" value="CBR-like"/>
</dbReference>
<dbReference type="SUPFAM" id="SSF63380">
    <property type="entry name" value="Riboflavin synthase domain-like"/>
    <property type="match status" value="1"/>
</dbReference>
<protein>
    <submittedName>
        <fullName evidence="8">10727_t:CDS:1</fullName>
    </submittedName>
</protein>
<proteinExistence type="inferred from homology"/>
<feature type="domain" description="Flavoprotein pyridine nucleotide cytochrome reductase-like FAD-binding" evidence="7">
    <location>
        <begin position="144"/>
        <end position="240"/>
    </location>
</feature>